<accession>A0A4Q4L8C5</accession>
<name>A0A4Q4L8C5_9PSED</name>
<dbReference type="Proteomes" id="UP000291107">
    <property type="component" value="Unassembled WGS sequence"/>
</dbReference>
<sequence>MIWPGVWNRCNPQNPVGASLLAKAVGQSTDMLNVPTHSRASSLPQVRVVFQNRFTGRMATVY</sequence>
<protein>
    <submittedName>
        <fullName evidence="1">Uncharacterized protein</fullName>
    </submittedName>
</protein>
<gene>
    <name evidence="1" type="ORF">EVS84_07800</name>
</gene>
<reference evidence="1 2" key="1">
    <citation type="submission" date="2019-02" db="EMBL/GenBank/DDBJ databases">
        <title>Genome of Pseudomonas korensis isolated from heavy metal contaminated environment.</title>
        <authorList>
            <person name="Ayangbenro A.S."/>
            <person name="Babalola O."/>
        </authorList>
    </citation>
    <scope>NUCLEOTIDE SEQUENCE [LARGE SCALE GENOMIC DNA]</scope>
    <source>
        <strain evidence="1 2">AB36</strain>
    </source>
</reference>
<evidence type="ECO:0000313" key="1">
    <source>
        <dbReference type="EMBL" id="RYM43792.1"/>
    </source>
</evidence>
<evidence type="ECO:0000313" key="2">
    <source>
        <dbReference type="Proteomes" id="UP000291107"/>
    </source>
</evidence>
<comment type="caution">
    <text evidence="1">The sequence shown here is derived from an EMBL/GenBank/DDBJ whole genome shotgun (WGS) entry which is preliminary data.</text>
</comment>
<dbReference type="AlphaFoldDB" id="A0A4Q4L8C5"/>
<dbReference type="EMBL" id="SEUB01000002">
    <property type="protein sequence ID" value="RYM43792.1"/>
    <property type="molecule type" value="Genomic_DNA"/>
</dbReference>
<proteinExistence type="predicted"/>
<organism evidence="1 2">
    <name type="scientific">Pseudomonas koreensis</name>
    <dbReference type="NCBI Taxonomy" id="198620"/>
    <lineage>
        <taxon>Bacteria</taxon>
        <taxon>Pseudomonadati</taxon>
        <taxon>Pseudomonadota</taxon>
        <taxon>Gammaproteobacteria</taxon>
        <taxon>Pseudomonadales</taxon>
        <taxon>Pseudomonadaceae</taxon>
        <taxon>Pseudomonas</taxon>
    </lineage>
</organism>